<dbReference type="InterPro" id="IPR039418">
    <property type="entry name" value="LexA-like"/>
</dbReference>
<dbReference type="Gene3D" id="2.10.109.10">
    <property type="entry name" value="Umud Fragment, subunit A"/>
    <property type="match status" value="1"/>
</dbReference>
<dbReference type="SUPFAM" id="SSF51306">
    <property type="entry name" value="LexA/Signal peptidase"/>
    <property type="match status" value="1"/>
</dbReference>
<keyword evidence="1" id="KW-0805">Transcription regulation</keyword>
<dbReference type="Pfam" id="PF00717">
    <property type="entry name" value="Peptidase_S24"/>
    <property type="match status" value="1"/>
</dbReference>
<dbReference type="InterPro" id="IPR010982">
    <property type="entry name" value="Lambda_DNA-bd_dom_sf"/>
</dbReference>
<proteinExistence type="predicted"/>
<dbReference type="PANTHER" id="PTHR40661:SF3">
    <property type="entry name" value="FELS-1 PROPHAGE TRANSCRIPTIONAL REGULATOR"/>
    <property type="match status" value="1"/>
</dbReference>
<keyword evidence="3" id="KW-0804">Transcription</keyword>
<protein>
    <submittedName>
        <fullName evidence="5">S24 family peptidase</fullName>
    </submittedName>
</protein>
<reference evidence="5 6" key="1">
    <citation type="submission" date="2019-08" db="EMBL/GenBank/DDBJ databases">
        <title>Genome of Phaeodactylibacter luteus.</title>
        <authorList>
            <person name="Bowman J.P."/>
        </authorList>
    </citation>
    <scope>NUCLEOTIDE SEQUENCE [LARGE SCALE GENOMIC DNA]</scope>
    <source>
        <strain evidence="5 6">KCTC 42180</strain>
    </source>
</reference>
<keyword evidence="6" id="KW-1185">Reference proteome</keyword>
<organism evidence="5 6">
    <name type="scientific">Phaeodactylibacter luteus</name>
    <dbReference type="NCBI Taxonomy" id="1564516"/>
    <lineage>
        <taxon>Bacteria</taxon>
        <taxon>Pseudomonadati</taxon>
        <taxon>Bacteroidota</taxon>
        <taxon>Saprospiria</taxon>
        <taxon>Saprospirales</taxon>
        <taxon>Haliscomenobacteraceae</taxon>
        <taxon>Phaeodactylibacter</taxon>
    </lineage>
</organism>
<feature type="domain" description="Peptidase S24/S26A/S26B/S26C" evidence="4">
    <location>
        <begin position="115"/>
        <end position="221"/>
    </location>
</feature>
<evidence type="ECO:0000313" key="6">
    <source>
        <dbReference type="Proteomes" id="UP000321580"/>
    </source>
</evidence>
<comment type="caution">
    <text evidence="5">The sequence shown here is derived from an EMBL/GenBank/DDBJ whole genome shotgun (WGS) entry which is preliminary data.</text>
</comment>
<dbReference type="InterPro" id="IPR036286">
    <property type="entry name" value="LexA/Signal_pep-like_sf"/>
</dbReference>
<dbReference type="GO" id="GO:0003677">
    <property type="term" value="F:DNA binding"/>
    <property type="evidence" value="ECO:0007669"/>
    <property type="project" value="UniProtKB-KW"/>
</dbReference>
<sequence>MADFSDHIVNQRFNIVYKELEQIGLIKGKSDIAKHLGTYNHVINSILKGQRNITVDQLYRLFESYSVNANYLFGLSDEMFPDGLPGDIPVRAMGERQSGPRDNITLVPDRALAGYALEHQDSKYLDSLSKFSIPNLEGQLIAFEISGDSMMPTITNGDVVVCDPVERGTPLRDNHVYVVVTDTVVAKRIQQVRDGDEVSSLRLISDNSSVYKPYEVELEEVRQLLKVKCRLTSYAIA</sequence>
<dbReference type="InterPro" id="IPR015927">
    <property type="entry name" value="Peptidase_S24_S26A/B/C"/>
</dbReference>
<dbReference type="SUPFAM" id="SSF47413">
    <property type="entry name" value="lambda repressor-like DNA-binding domains"/>
    <property type="match status" value="1"/>
</dbReference>
<dbReference type="AlphaFoldDB" id="A0A5C6RLX4"/>
<evidence type="ECO:0000259" key="4">
    <source>
        <dbReference type="Pfam" id="PF00717"/>
    </source>
</evidence>
<dbReference type="Proteomes" id="UP000321580">
    <property type="component" value="Unassembled WGS sequence"/>
</dbReference>
<dbReference type="RefSeq" id="WP_147167300.1">
    <property type="nucleotide sequence ID" value="NZ_VOOR01000017.1"/>
</dbReference>
<keyword evidence="2" id="KW-0238">DNA-binding</keyword>
<evidence type="ECO:0000256" key="3">
    <source>
        <dbReference type="ARBA" id="ARBA00023163"/>
    </source>
</evidence>
<evidence type="ECO:0000256" key="1">
    <source>
        <dbReference type="ARBA" id="ARBA00023015"/>
    </source>
</evidence>
<dbReference type="CDD" id="cd06529">
    <property type="entry name" value="S24_LexA-like"/>
    <property type="match status" value="1"/>
</dbReference>
<name>A0A5C6RLX4_9BACT</name>
<evidence type="ECO:0000256" key="2">
    <source>
        <dbReference type="ARBA" id="ARBA00023125"/>
    </source>
</evidence>
<dbReference type="OrthoDB" id="796548at2"/>
<gene>
    <name evidence="5" type="ORF">FRY97_09720</name>
</gene>
<accession>A0A5C6RLX4</accession>
<dbReference type="EMBL" id="VOOR01000017">
    <property type="protein sequence ID" value="TXB63253.1"/>
    <property type="molecule type" value="Genomic_DNA"/>
</dbReference>
<dbReference type="PANTHER" id="PTHR40661">
    <property type="match status" value="1"/>
</dbReference>
<evidence type="ECO:0000313" key="5">
    <source>
        <dbReference type="EMBL" id="TXB63253.1"/>
    </source>
</evidence>